<dbReference type="OrthoDB" id="9981402at2759"/>
<evidence type="ECO:0000313" key="3">
    <source>
        <dbReference type="EMBL" id="CAF1399064.1"/>
    </source>
</evidence>
<protein>
    <recommendedName>
        <fullName evidence="1">UBC core domain-containing protein</fullName>
    </recommendedName>
</protein>
<feature type="domain" description="UBC core" evidence="1">
    <location>
        <begin position="8"/>
        <end position="173"/>
    </location>
</feature>
<dbReference type="PANTHER" id="PTHR24068">
    <property type="entry name" value="UBIQUITIN-CONJUGATING ENZYME E2"/>
    <property type="match status" value="1"/>
</dbReference>
<proteinExistence type="predicted"/>
<evidence type="ECO:0000313" key="4">
    <source>
        <dbReference type="Proteomes" id="UP000663832"/>
    </source>
</evidence>
<keyword evidence="4" id="KW-1185">Reference proteome</keyword>
<dbReference type="SUPFAM" id="SSF54495">
    <property type="entry name" value="UBC-like"/>
    <property type="match status" value="1"/>
</dbReference>
<dbReference type="SMART" id="SM00212">
    <property type="entry name" value="UBCc"/>
    <property type="match status" value="1"/>
</dbReference>
<evidence type="ECO:0000259" key="1">
    <source>
        <dbReference type="PROSITE" id="PS50127"/>
    </source>
</evidence>
<dbReference type="InterPro" id="IPR000608">
    <property type="entry name" value="UBC"/>
</dbReference>
<dbReference type="Proteomes" id="UP000663832">
    <property type="component" value="Unassembled WGS sequence"/>
</dbReference>
<dbReference type="Proteomes" id="UP000663877">
    <property type="component" value="Unassembled WGS sequence"/>
</dbReference>
<gene>
    <name evidence="2" type="ORF">BJG266_LOCUS6041</name>
    <name evidence="3" type="ORF">QVE165_LOCUS36650</name>
</gene>
<dbReference type="InterPro" id="IPR016135">
    <property type="entry name" value="UBQ-conjugating_enzyme/RWD"/>
</dbReference>
<dbReference type="Gene3D" id="3.10.110.10">
    <property type="entry name" value="Ubiquitin Conjugating Enzyme"/>
    <property type="match status" value="1"/>
</dbReference>
<dbReference type="AlphaFoldDB" id="A0A813TN37"/>
<dbReference type="EMBL" id="CAJNOI010000017">
    <property type="protein sequence ID" value="CAF0816900.1"/>
    <property type="molecule type" value="Genomic_DNA"/>
</dbReference>
<reference evidence="2" key="1">
    <citation type="submission" date="2021-02" db="EMBL/GenBank/DDBJ databases">
        <authorList>
            <person name="Nowell W R."/>
        </authorList>
    </citation>
    <scope>NUCLEOTIDE SEQUENCE</scope>
</reference>
<evidence type="ECO:0000313" key="5">
    <source>
        <dbReference type="Proteomes" id="UP000663877"/>
    </source>
</evidence>
<dbReference type="EMBL" id="CAJNOM010000370">
    <property type="protein sequence ID" value="CAF1399064.1"/>
    <property type="molecule type" value="Genomic_DNA"/>
</dbReference>
<comment type="caution">
    <text evidence="2">The sequence shown here is derived from an EMBL/GenBank/DDBJ whole genome shotgun (WGS) entry which is preliminary data.</text>
</comment>
<evidence type="ECO:0000313" key="2">
    <source>
        <dbReference type="EMBL" id="CAF0816900.1"/>
    </source>
</evidence>
<dbReference type="PROSITE" id="PS50127">
    <property type="entry name" value="UBC_2"/>
    <property type="match status" value="1"/>
</dbReference>
<name>A0A813TN37_9BILA</name>
<sequence length="176" mass="20111">MSGPKLNKALYSNISRLKLCNTPDAPVKFIVDETPFDKVDDDDEDMSGDATKATEYLVIGRILPDSDIYKERAYQIEMKLTRTFPLDPPDVRFLTPIYHPNVAKDGKFCHELLKKTCQWTPATSLVDVVKAVVHQIDHPDLDYSSSYELGRQYKEDPAEFKRKATEYVTKHGLSRV</sequence>
<organism evidence="2 5">
    <name type="scientific">Adineta steineri</name>
    <dbReference type="NCBI Taxonomy" id="433720"/>
    <lineage>
        <taxon>Eukaryota</taxon>
        <taxon>Metazoa</taxon>
        <taxon>Spiralia</taxon>
        <taxon>Gnathifera</taxon>
        <taxon>Rotifera</taxon>
        <taxon>Eurotatoria</taxon>
        <taxon>Bdelloidea</taxon>
        <taxon>Adinetida</taxon>
        <taxon>Adinetidae</taxon>
        <taxon>Adineta</taxon>
    </lineage>
</organism>
<dbReference type="Pfam" id="PF00179">
    <property type="entry name" value="UQ_con"/>
    <property type="match status" value="1"/>
</dbReference>
<accession>A0A813TN37</accession>